<name>A0A852ZRJ0_9ACTN</name>
<gene>
    <name evidence="2" type="ORF">FHU37_001338</name>
</gene>
<feature type="compositionally biased region" description="Low complexity" evidence="1">
    <location>
        <begin position="1"/>
        <end position="12"/>
    </location>
</feature>
<dbReference type="RefSeq" id="WP_179813292.1">
    <property type="nucleotide sequence ID" value="NZ_JACBZD010000001.1"/>
</dbReference>
<reference evidence="2 3" key="1">
    <citation type="submission" date="2020-07" db="EMBL/GenBank/DDBJ databases">
        <title>Sequencing the genomes of 1000 actinobacteria strains.</title>
        <authorList>
            <person name="Klenk H.-P."/>
        </authorList>
    </citation>
    <scope>NUCLEOTIDE SEQUENCE [LARGE SCALE GENOMIC DNA]</scope>
    <source>
        <strain evidence="2 3">DSM 42178</strain>
    </source>
</reference>
<evidence type="ECO:0000313" key="3">
    <source>
        <dbReference type="Proteomes" id="UP000567795"/>
    </source>
</evidence>
<evidence type="ECO:0000256" key="1">
    <source>
        <dbReference type="SAM" id="MobiDB-lite"/>
    </source>
</evidence>
<dbReference type="InterPro" id="IPR040871">
    <property type="entry name" value="HopA1"/>
</dbReference>
<protein>
    <submittedName>
        <fullName evidence="2">Uncharacterized protein</fullName>
    </submittedName>
</protein>
<comment type="caution">
    <text evidence="2">The sequence shown here is derived from an EMBL/GenBank/DDBJ whole genome shotgun (WGS) entry which is preliminary data.</text>
</comment>
<feature type="region of interest" description="Disordered" evidence="1">
    <location>
        <begin position="352"/>
        <end position="386"/>
    </location>
</feature>
<proteinExistence type="predicted"/>
<dbReference type="EMBL" id="JACBZD010000001">
    <property type="protein sequence ID" value="NYI04395.1"/>
    <property type="molecule type" value="Genomic_DNA"/>
</dbReference>
<organism evidence="2 3">
    <name type="scientific">Allostreptomyces psammosilenae</name>
    <dbReference type="NCBI Taxonomy" id="1892865"/>
    <lineage>
        <taxon>Bacteria</taxon>
        <taxon>Bacillati</taxon>
        <taxon>Actinomycetota</taxon>
        <taxon>Actinomycetes</taxon>
        <taxon>Kitasatosporales</taxon>
        <taxon>Streptomycetaceae</taxon>
        <taxon>Allostreptomyces</taxon>
    </lineage>
</organism>
<feature type="compositionally biased region" description="Gly residues" evidence="1">
    <location>
        <begin position="375"/>
        <end position="386"/>
    </location>
</feature>
<dbReference type="Proteomes" id="UP000567795">
    <property type="component" value="Unassembled WGS sequence"/>
</dbReference>
<feature type="compositionally biased region" description="Low complexity" evidence="1">
    <location>
        <begin position="365"/>
        <end position="374"/>
    </location>
</feature>
<dbReference type="Pfam" id="PF17914">
    <property type="entry name" value="HopA1"/>
    <property type="match status" value="1"/>
</dbReference>
<feature type="region of interest" description="Disordered" evidence="1">
    <location>
        <begin position="1"/>
        <end position="21"/>
    </location>
</feature>
<accession>A0A852ZRJ0</accession>
<sequence length="386" mass="40468">MTPTDPAPTARRTAGDAVPREVRRDLARVHPLGTPDGDVIRFAGVPLTAPAGPARAAVRGAPGPVPPDDPARRELAYALYRSWYLRPPGSPPGVPGAPGATAADPRTDLVPLLRAAHAGAERLEEGWVVVATAPDGSCQVTRDGRWRTVRPGDYVSIPRPGVPVAPGEVVAVRARDDWGSADDEFWCTADPAGGPAPPLGRAYLHVRPDSVGPVLHGITAALAATGLRYALKCPRDARAYDRVDTLVVYHARDDARRVRAALEALHPALVGQALLRDATPPLARRVGPGLAYADDPEGRPSFGEHRCAALVPGLLAAAAAGVFHGRAGDRDRRRDLLVDHLLAALRAAGVDPERPWREPRRRHPATGTTGTTGTTAGGAGEGAGEP</sequence>
<dbReference type="AlphaFoldDB" id="A0A852ZRJ0"/>
<keyword evidence="3" id="KW-1185">Reference proteome</keyword>
<evidence type="ECO:0000313" key="2">
    <source>
        <dbReference type="EMBL" id="NYI04395.1"/>
    </source>
</evidence>